<evidence type="ECO:0000256" key="2">
    <source>
        <dbReference type="ARBA" id="ARBA00012438"/>
    </source>
</evidence>
<gene>
    <name evidence="6" type="ORF">GJR95_13660</name>
</gene>
<dbReference type="PANTHER" id="PTHR43065">
    <property type="entry name" value="SENSOR HISTIDINE KINASE"/>
    <property type="match status" value="1"/>
</dbReference>
<keyword evidence="3" id="KW-0597">Phosphoprotein</keyword>
<comment type="catalytic activity">
    <reaction evidence="1">
        <text>ATP + protein L-histidine = ADP + protein N-phospho-L-histidine.</text>
        <dbReference type="EC" id="2.7.13.3"/>
    </reaction>
</comment>
<feature type="compositionally biased region" description="Low complexity" evidence="4">
    <location>
        <begin position="10"/>
        <end position="22"/>
    </location>
</feature>
<reference evidence="6 7" key="1">
    <citation type="submission" date="2019-11" db="EMBL/GenBank/DDBJ databases">
        <title>Spirosoma endbachense sp. nov., isolated from a natural salt meadow.</title>
        <authorList>
            <person name="Rojas J."/>
            <person name="Ambika Manirajan B."/>
            <person name="Ratering S."/>
            <person name="Suarez C."/>
            <person name="Geissler-Plaum R."/>
            <person name="Schnell S."/>
        </authorList>
    </citation>
    <scope>NUCLEOTIDE SEQUENCE [LARGE SCALE GENOMIC DNA]</scope>
    <source>
        <strain evidence="6 7">I-24</strain>
    </source>
</reference>
<dbReference type="SUPFAM" id="SSF47384">
    <property type="entry name" value="Homodimeric domain of signal transducing histidine kinase"/>
    <property type="match status" value="1"/>
</dbReference>
<dbReference type="PROSITE" id="PS50109">
    <property type="entry name" value="HIS_KIN"/>
    <property type="match status" value="1"/>
</dbReference>
<evidence type="ECO:0000256" key="1">
    <source>
        <dbReference type="ARBA" id="ARBA00000085"/>
    </source>
</evidence>
<evidence type="ECO:0000313" key="6">
    <source>
        <dbReference type="EMBL" id="QHV95991.1"/>
    </source>
</evidence>
<dbReference type="PANTHER" id="PTHR43065:SF42">
    <property type="entry name" value="TWO-COMPONENT SENSOR PPRA"/>
    <property type="match status" value="1"/>
</dbReference>
<keyword evidence="7" id="KW-1185">Reference proteome</keyword>
<protein>
    <recommendedName>
        <fullName evidence="2">histidine kinase</fullName>
        <ecNumber evidence="2">2.7.13.3</ecNumber>
    </recommendedName>
</protein>
<proteinExistence type="predicted"/>
<dbReference type="CDD" id="cd00082">
    <property type="entry name" value="HisKA"/>
    <property type="match status" value="1"/>
</dbReference>
<dbReference type="InterPro" id="IPR036890">
    <property type="entry name" value="HATPase_C_sf"/>
</dbReference>
<evidence type="ECO:0000256" key="4">
    <source>
        <dbReference type="SAM" id="MobiDB-lite"/>
    </source>
</evidence>
<evidence type="ECO:0000256" key="3">
    <source>
        <dbReference type="ARBA" id="ARBA00022553"/>
    </source>
</evidence>
<dbReference type="InterPro" id="IPR036097">
    <property type="entry name" value="HisK_dim/P_sf"/>
</dbReference>
<dbReference type="SUPFAM" id="SSF55874">
    <property type="entry name" value="ATPase domain of HSP90 chaperone/DNA topoisomerase II/histidine kinase"/>
    <property type="match status" value="1"/>
</dbReference>
<dbReference type="InterPro" id="IPR003594">
    <property type="entry name" value="HATPase_dom"/>
</dbReference>
<dbReference type="Gene3D" id="1.10.287.130">
    <property type="match status" value="1"/>
</dbReference>
<dbReference type="EMBL" id="CP045997">
    <property type="protein sequence ID" value="QHV95991.1"/>
    <property type="molecule type" value="Genomic_DNA"/>
</dbReference>
<sequence length="288" mass="31976">MEDSKQVTNPGSPSDSSPTGDPELALLRERVAELDRLASIGQLTAGILHEIKNPLNFITNYARLSFDLIDEIESITVKFEDHPEYPDLIDVLGMLKSNVTRIRENGERAERVILGMLAQTHSGSSNFELTELNTMLEEFTKLAYQGVRSGDKDFVVSLVFQLDPTVGKVLLAPYEFNRVILNLVLNACYAVNERRKKQVDGYKPTITVASQRSDDHIDVKIRDNGDGIPDEVKQKLFTPFFTTKPVGKGTGLGLSLSLQIVNELHKGSLSVESEPGNFTEFTINLPLN</sequence>
<dbReference type="InterPro" id="IPR005467">
    <property type="entry name" value="His_kinase_dom"/>
</dbReference>
<evidence type="ECO:0000259" key="5">
    <source>
        <dbReference type="PROSITE" id="PS50109"/>
    </source>
</evidence>
<dbReference type="SMART" id="SM00387">
    <property type="entry name" value="HATPase_c"/>
    <property type="match status" value="1"/>
</dbReference>
<dbReference type="Proteomes" id="UP000464577">
    <property type="component" value="Chromosome"/>
</dbReference>
<dbReference type="InterPro" id="IPR003661">
    <property type="entry name" value="HisK_dim/P_dom"/>
</dbReference>
<organism evidence="6 7">
    <name type="scientific">Spirosoma endbachense</name>
    <dbReference type="NCBI Taxonomy" id="2666025"/>
    <lineage>
        <taxon>Bacteria</taxon>
        <taxon>Pseudomonadati</taxon>
        <taxon>Bacteroidota</taxon>
        <taxon>Cytophagia</taxon>
        <taxon>Cytophagales</taxon>
        <taxon>Cytophagaceae</taxon>
        <taxon>Spirosoma</taxon>
    </lineage>
</organism>
<evidence type="ECO:0000313" key="7">
    <source>
        <dbReference type="Proteomes" id="UP000464577"/>
    </source>
</evidence>
<name>A0A6P1VRY4_9BACT</name>
<dbReference type="Pfam" id="PF02518">
    <property type="entry name" value="HATPase_c"/>
    <property type="match status" value="1"/>
</dbReference>
<dbReference type="InterPro" id="IPR004358">
    <property type="entry name" value="Sig_transdc_His_kin-like_C"/>
</dbReference>
<dbReference type="PRINTS" id="PR00344">
    <property type="entry name" value="BCTRLSENSOR"/>
</dbReference>
<dbReference type="Gene3D" id="3.30.565.10">
    <property type="entry name" value="Histidine kinase-like ATPase, C-terminal domain"/>
    <property type="match status" value="1"/>
</dbReference>
<dbReference type="RefSeq" id="WP_162386399.1">
    <property type="nucleotide sequence ID" value="NZ_CP045997.1"/>
</dbReference>
<feature type="domain" description="Histidine kinase" evidence="5">
    <location>
        <begin position="46"/>
        <end position="288"/>
    </location>
</feature>
<dbReference type="GO" id="GO:0000155">
    <property type="term" value="F:phosphorelay sensor kinase activity"/>
    <property type="evidence" value="ECO:0007669"/>
    <property type="project" value="InterPro"/>
</dbReference>
<dbReference type="AlphaFoldDB" id="A0A6P1VRY4"/>
<dbReference type="KEGG" id="senf:GJR95_13660"/>
<feature type="region of interest" description="Disordered" evidence="4">
    <location>
        <begin position="1"/>
        <end position="22"/>
    </location>
</feature>
<dbReference type="EC" id="2.7.13.3" evidence="2"/>
<accession>A0A6P1VRY4</accession>